<name>A0A0F9NXU9_9ZZZZ</name>
<comment type="caution">
    <text evidence="1">The sequence shown here is derived from an EMBL/GenBank/DDBJ whole genome shotgun (WGS) entry which is preliminary data.</text>
</comment>
<accession>A0A0F9NXU9</accession>
<dbReference type="EMBL" id="LAZR01006229">
    <property type="protein sequence ID" value="KKM93720.1"/>
    <property type="molecule type" value="Genomic_DNA"/>
</dbReference>
<evidence type="ECO:0000313" key="1">
    <source>
        <dbReference type="EMBL" id="KKM93720.1"/>
    </source>
</evidence>
<dbReference type="AlphaFoldDB" id="A0A0F9NXU9"/>
<gene>
    <name evidence="1" type="ORF">LCGC14_1205660</name>
</gene>
<organism evidence="1">
    <name type="scientific">marine sediment metagenome</name>
    <dbReference type="NCBI Taxonomy" id="412755"/>
    <lineage>
        <taxon>unclassified sequences</taxon>
        <taxon>metagenomes</taxon>
        <taxon>ecological metagenomes</taxon>
    </lineage>
</organism>
<proteinExistence type="predicted"/>
<reference evidence="1" key="1">
    <citation type="journal article" date="2015" name="Nature">
        <title>Complex archaea that bridge the gap between prokaryotes and eukaryotes.</title>
        <authorList>
            <person name="Spang A."/>
            <person name="Saw J.H."/>
            <person name="Jorgensen S.L."/>
            <person name="Zaremba-Niedzwiedzka K."/>
            <person name="Martijn J."/>
            <person name="Lind A.E."/>
            <person name="van Eijk R."/>
            <person name="Schleper C."/>
            <person name="Guy L."/>
            <person name="Ettema T.J."/>
        </authorList>
    </citation>
    <scope>NUCLEOTIDE SEQUENCE</scope>
</reference>
<protein>
    <submittedName>
        <fullName evidence="1">Uncharacterized protein</fullName>
    </submittedName>
</protein>
<sequence>MNNRNLNDWELNEALIEARENHECWWKWYNSLSAEQIYSHYTRWHGRPIKQHYNKEVQQLPGVKQIIEERIEDEEQK</sequence>